<accession>A0AAR5PR41</accession>
<evidence type="ECO:0000256" key="3">
    <source>
        <dbReference type="ARBA" id="ARBA00022723"/>
    </source>
</evidence>
<evidence type="ECO:0000256" key="10">
    <source>
        <dbReference type="ARBA" id="ARBA00023242"/>
    </source>
</evidence>
<evidence type="ECO:0000256" key="1">
    <source>
        <dbReference type="ARBA" id="ARBA00004123"/>
    </source>
</evidence>
<keyword evidence="5 11" id="KW-0863">Zinc-finger</keyword>
<keyword evidence="16" id="KW-1185">Reference proteome</keyword>
<evidence type="ECO:0000256" key="4">
    <source>
        <dbReference type="ARBA" id="ARBA00022737"/>
    </source>
</evidence>
<evidence type="ECO:0000256" key="12">
    <source>
        <dbReference type="PROSITE-ProRule" id="PRU01263"/>
    </source>
</evidence>
<dbReference type="GO" id="GO:0008270">
    <property type="term" value="F:zinc ion binding"/>
    <property type="evidence" value="ECO:0007669"/>
    <property type="project" value="UniProtKB-UniRule"/>
</dbReference>
<reference evidence="15" key="2">
    <citation type="submission" date="2024-08" db="UniProtKB">
        <authorList>
            <consortium name="EnsemblMetazoa"/>
        </authorList>
    </citation>
    <scope>IDENTIFICATION</scope>
</reference>
<dbReference type="SUPFAM" id="SSF57667">
    <property type="entry name" value="beta-beta-alpha zinc fingers"/>
    <property type="match status" value="6"/>
</dbReference>
<dbReference type="GeneID" id="109539864"/>
<dbReference type="EnsemblMetazoa" id="XM_019907919.1">
    <property type="protein sequence ID" value="XP_019763478.1"/>
    <property type="gene ID" value="LOC109539864"/>
</dbReference>
<evidence type="ECO:0008006" key="17">
    <source>
        <dbReference type="Google" id="ProtNLM"/>
    </source>
</evidence>
<feature type="binding site" evidence="12">
    <location>
        <position position="70"/>
    </location>
    <ligand>
        <name>Zn(2+)</name>
        <dbReference type="ChEBI" id="CHEBI:29105"/>
    </ligand>
</feature>
<dbReference type="GO" id="GO:0005654">
    <property type="term" value="C:nucleoplasm"/>
    <property type="evidence" value="ECO:0007669"/>
    <property type="project" value="TreeGrafter"/>
</dbReference>
<dbReference type="FunFam" id="3.30.160.60:FF:000303">
    <property type="entry name" value="Zinc finger protein 41"/>
    <property type="match status" value="1"/>
</dbReference>
<evidence type="ECO:0000256" key="9">
    <source>
        <dbReference type="ARBA" id="ARBA00023163"/>
    </source>
</evidence>
<feature type="domain" description="C2H2-type" evidence="13">
    <location>
        <begin position="248"/>
        <end position="275"/>
    </location>
</feature>
<dbReference type="AlphaFoldDB" id="A0AAR5PR41"/>
<dbReference type="FunFam" id="3.30.160.60:FF:000446">
    <property type="entry name" value="Zinc finger protein"/>
    <property type="match status" value="3"/>
</dbReference>
<feature type="binding site" evidence="12">
    <location>
        <position position="19"/>
    </location>
    <ligand>
        <name>Zn(2+)</name>
        <dbReference type="ChEBI" id="CHEBI:29105"/>
    </ligand>
</feature>
<sequence length="558" mass="64746">MRTWKLMDENMEIHYEKACRLCLKSSRNMFDMFTYLLQPSQISLVDFTRKLTDLKLAKGEFLPSNICTTCIECINSTHSFINVCRASDDILKKEETRREFRKIEQEALLDEHETGHFEEGNADNQSVKCEDAHLNEGGDLSEAVSADISGKSQTVEVIKLPEKMQEKYACSFCEVKFSNKLKFLTHQSLHDETKPFKCSSCLHSFSKEVKLHNFQIMKNQFLLIWVFNLQAHLRVHLRSHANPEEKKHSCPTCGKQFFYAYLLKQHEYKHSDQKPFPCSKCDKGCLTSENLRRHMKTHDENYTKKVYRCTVCRKIFPYPSSLSEHMKLHTGEKPHLCSICGKGFRQSGSLHFHQRIHTGYKPFKCEKCSEYFKSRSLLKVHMRKHTNERPFVCDTCGMAFRQSNDLKSHLRTHTGEKPVLCTLCGKRMGTTGQLTIHLRTHTREKPYTCATCYKSFATKSVLQKHHRIHTGERPYECSICHKSFNQSSTLKTHLNIHSSEKEKGDCNRRKRDCKKASRNPDKATVEIQVNDEVKVNTDVRTQFTVILPAPIPLLSTTD</sequence>
<feature type="domain" description="C2H2-type" evidence="13">
    <location>
        <begin position="475"/>
        <end position="502"/>
    </location>
</feature>
<keyword evidence="9" id="KW-0804">Transcription</keyword>
<dbReference type="FunFam" id="3.30.160.60:FF:001370">
    <property type="entry name" value="Zinc finger protein"/>
    <property type="match status" value="1"/>
</dbReference>
<feature type="domain" description="ZAD" evidence="14">
    <location>
        <begin position="17"/>
        <end position="94"/>
    </location>
</feature>
<keyword evidence="6 12" id="KW-0862">Zinc</keyword>
<dbReference type="GO" id="GO:0001227">
    <property type="term" value="F:DNA-binding transcription repressor activity, RNA polymerase II-specific"/>
    <property type="evidence" value="ECO:0007669"/>
    <property type="project" value="TreeGrafter"/>
</dbReference>
<feature type="binding site" evidence="12">
    <location>
        <position position="67"/>
    </location>
    <ligand>
        <name>Zn(2+)</name>
        <dbReference type="ChEBI" id="CHEBI:29105"/>
    </ligand>
</feature>
<feature type="domain" description="C2H2-type" evidence="13">
    <location>
        <begin position="391"/>
        <end position="418"/>
    </location>
</feature>
<name>A0AAR5PR41_DENPD</name>
<keyword evidence="3 12" id="KW-0479">Metal-binding</keyword>
<protein>
    <recommendedName>
        <fullName evidence="17">Protein krueppel</fullName>
    </recommendedName>
</protein>
<dbReference type="InterPro" id="IPR036236">
    <property type="entry name" value="Znf_C2H2_sf"/>
</dbReference>
<dbReference type="SMART" id="SM00868">
    <property type="entry name" value="zf-AD"/>
    <property type="match status" value="1"/>
</dbReference>
<feature type="domain" description="C2H2-type" evidence="13">
    <location>
        <begin position="276"/>
        <end position="303"/>
    </location>
</feature>
<dbReference type="PANTHER" id="PTHR24399:SF54">
    <property type="entry name" value="GASTRULA ZINC FINGER PROTEIN XLCGF26.1-LIKE-RELATED"/>
    <property type="match status" value="1"/>
</dbReference>
<evidence type="ECO:0000259" key="14">
    <source>
        <dbReference type="PROSITE" id="PS51915"/>
    </source>
</evidence>
<evidence type="ECO:0000313" key="15">
    <source>
        <dbReference type="EnsemblMetazoa" id="XP_019763478.1"/>
    </source>
</evidence>
<dbReference type="FunFam" id="3.30.160.60:FF:001311">
    <property type="entry name" value="Zinc finger protein 668"/>
    <property type="match status" value="1"/>
</dbReference>
<evidence type="ECO:0000256" key="11">
    <source>
        <dbReference type="PROSITE-ProRule" id="PRU00042"/>
    </source>
</evidence>
<dbReference type="Proteomes" id="UP000019118">
    <property type="component" value="Unassembled WGS sequence"/>
</dbReference>
<keyword evidence="10" id="KW-0539">Nucleus</keyword>
<keyword evidence="8" id="KW-0238">DNA-binding</keyword>
<feature type="domain" description="C2H2-type" evidence="13">
    <location>
        <begin position="447"/>
        <end position="474"/>
    </location>
</feature>
<reference evidence="16" key="1">
    <citation type="journal article" date="2013" name="Genome Biol.">
        <title>Draft genome of the mountain pine beetle, Dendroctonus ponderosae Hopkins, a major forest pest.</title>
        <authorList>
            <person name="Keeling C.I."/>
            <person name="Yuen M.M."/>
            <person name="Liao N.Y."/>
            <person name="Docking T.R."/>
            <person name="Chan S.K."/>
            <person name="Taylor G.A."/>
            <person name="Palmquist D.L."/>
            <person name="Jackman S.D."/>
            <person name="Nguyen A."/>
            <person name="Li M."/>
            <person name="Henderson H."/>
            <person name="Janes J.K."/>
            <person name="Zhao Y."/>
            <person name="Pandoh P."/>
            <person name="Moore R."/>
            <person name="Sperling F.A."/>
            <person name="Huber D.P."/>
            <person name="Birol I."/>
            <person name="Jones S.J."/>
            <person name="Bohlmann J."/>
        </authorList>
    </citation>
    <scope>NUCLEOTIDE SEQUENCE</scope>
</reference>
<dbReference type="PROSITE" id="PS50157">
    <property type="entry name" value="ZINC_FINGER_C2H2_2"/>
    <property type="match status" value="10"/>
</dbReference>
<evidence type="ECO:0000256" key="7">
    <source>
        <dbReference type="ARBA" id="ARBA00023015"/>
    </source>
</evidence>
<dbReference type="InterPro" id="IPR012934">
    <property type="entry name" value="Znf_AD"/>
</dbReference>
<evidence type="ECO:0000256" key="6">
    <source>
        <dbReference type="ARBA" id="ARBA00022833"/>
    </source>
</evidence>
<dbReference type="FunFam" id="3.30.160.60:FF:000557">
    <property type="entry name" value="zinc finger and SCAN domain-containing protein 29"/>
    <property type="match status" value="1"/>
</dbReference>
<evidence type="ECO:0000256" key="8">
    <source>
        <dbReference type="ARBA" id="ARBA00023125"/>
    </source>
</evidence>
<keyword evidence="7" id="KW-0805">Transcription regulation</keyword>
<dbReference type="RefSeq" id="XP_019763478.1">
    <property type="nucleotide sequence ID" value="XM_019907919.2"/>
</dbReference>
<feature type="domain" description="C2H2-type" evidence="13">
    <location>
        <begin position="168"/>
        <end position="195"/>
    </location>
</feature>
<dbReference type="PANTHER" id="PTHR24399">
    <property type="entry name" value="ZINC FINGER AND BTB DOMAIN-CONTAINING"/>
    <property type="match status" value="1"/>
</dbReference>
<dbReference type="InterPro" id="IPR013087">
    <property type="entry name" value="Znf_C2H2_type"/>
</dbReference>
<feature type="binding site" evidence="12">
    <location>
        <position position="22"/>
    </location>
    <ligand>
        <name>Zn(2+)</name>
        <dbReference type="ChEBI" id="CHEBI:29105"/>
    </ligand>
</feature>
<organism evidence="15 16">
    <name type="scientific">Dendroctonus ponderosae</name>
    <name type="common">Mountain pine beetle</name>
    <dbReference type="NCBI Taxonomy" id="77166"/>
    <lineage>
        <taxon>Eukaryota</taxon>
        <taxon>Metazoa</taxon>
        <taxon>Ecdysozoa</taxon>
        <taxon>Arthropoda</taxon>
        <taxon>Hexapoda</taxon>
        <taxon>Insecta</taxon>
        <taxon>Pterygota</taxon>
        <taxon>Neoptera</taxon>
        <taxon>Endopterygota</taxon>
        <taxon>Coleoptera</taxon>
        <taxon>Polyphaga</taxon>
        <taxon>Cucujiformia</taxon>
        <taxon>Curculionidae</taxon>
        <taxon>Scolytinae</taxon>
        <taxon>Dendroctonus</taxon>
    </lineage>
</organism>
<feature type="domain" description="C2H2-type" evidence="13">
    <location>
        <begin position="307"/>
        <end position="334"/>
    </location>
</feature>
<dbReference type="GO" id="GO:0000978">
    <property type="term" value="F:RNA polymerase II cis-regulatory region sequence-specific DNA binding"/>
    <property type="evidence" value="ECO:0007669"/>
    <property type="project" value="TreeGrafter"/>
</dbReference>
<evidence type="ECO:0000256" key="5">
    <source>
        <dbReference type="ARBA" id="ARBA00022771"/>
    </source>
</evidence>
<dbReference type="PROSITE" id="PS51915">
    <property type="entry name" value="ZAD"/>
    <property type="match status" value="1"/>
</dbReference>
<comment type="subcellular location">
    <subcellularLocation>
        <location evidence="1">Nucleus</location>
    </subcellularLocation>
</comment>
<evidence type="ECO:0000313" key="16">
    <source>
        <dbReference type="Proteomes" id="UP000019118"/>
    </source>
</evidence>
<dbReference type="SUPFAM" id="SSF57716">
    <property type="entry name" value="Glucocorticoid receptor-like (DNA-binding domain)"/>
    <property type="match status" value="1"/>
</dbReference>
<dbReference type="KEGG" id="dpa:109539864"/>
<dbReference type="Gene3D" id="3.30.160.60">
    <property type="entry name" value="Classic Zinc Finger"/>
    <property type="match status" value="10"/>
</dbReference>
<feature type="domain" description="C2H2-type" evidence="13">
    <location>
        <begin position="419"/>
        <end position="446"/>
    </location>
</feature>
<keyword evidence="4" id="KW-0677">Repeat</keyword>
<proteinExistence type="inferred from homology"/>
<dbReference type="SMART" id="SM00355">
    <property type="entry name" value="ZnF_C2H2"/>
    <property type="match status" value="10"/>
</dbReference>
<dbReference type="Gene3D" id="3.40.1800.20">
    <property type="match status" value="1"/>
</dbReference>
<dbReference type="Pfam" id="PF00096">
    <property type="entry name" value="zf-C2H2"/>
    <property type="match status" value="6"/>
</dbReference>
<dbReference type="FunFam" id="3.30.160.60:FF:000761">
    <property type="entry name" value="Zinc finger protein 449"/>
    <property type="match status" value="1"/>
</dbReference>
<feature type="domain" description="C2H2-type" evidence="13">
    <location>
        <begin position="335"/>
        <end position="362"/>
    </location>
</feature>
<dbReference type="PROSITE" id="PS00028">
    <property type="entry name" value="ZINC_FINGER_C2H2_1"/>
    <property type="match status" value="10"/>
</dbReference>
<evidence type="ECO:0000259" key="13">
    <source>
        <dbReference type="PROSITE" id="PS50157"/>
    </source>
</evidence>
<feature type="domain" description="C2H2-type" evidence="13">
    <location>
        <begin position="363"/>
        <end position="390"/>
    </location>
</feature>
<evidence type="ECO:0000256" key="2">
    <source>
        <dbReference type="ARBA" id="ARBA00006991"/>
    </source>
</evidence>
<dbReference type="Pfam" id="PF07776">
    <property type="entry name" value="zf-AD"/>
    <property type="match status" value="1"/>
</dbReference>
<comment type="similarity">
    <text evidence="2">Belongs to the krueppel C2H2-type zinc-finger protein family.</text>
</comment>